<dbReference type="Proteomes" id="UP000887566">
    <property type="component" value="Unplaced"/>
</dbReference>
<feature type="region of interest" description="Disordered" evidence="1">
    <location>
        <begin position="27"/>
        <end position="51"/>
    </location>
</feature>
<reference evidence="3" key="1">
    <citation type="submission" date="2022-11" db="UniProtKB">
        <authorList>
            <consortium name="WormBaseParasite"/>
        </authorList>
    </citation>
    <scope>IDENTIFICATION</scope>
</reference>
<keyword evidence="2" id="KW-1185">Reference proteome</keyword>
<dbReference type="WBParaSite" id="PSAMB.scaffold272size59799.g4003.t1">
    <property type="protein sequence ID" value="PSAMB.scaffold272size59799.g4003.t1"/>
    <property type="gene ID" value="PSAMB.scaffold272size59799.g4003"/>
</dbReference>
<evidence type="ECO:0000256" key="1">
    <source>
        <dbReference type="SAM" id="MobiDB-lite"/>
    </source>
</evidence>
<evidence type="ECO:0000313" key="3">
    <source>
        <dbReference type="WBParaSite" id="PSAMB.scaffold272size59799.g4003.t1"/>
    </source>
</evidence>
<name>A0A914VXS5_9BILA</name>
<dbReference type="AlphaFoldDB" id="A0A914VXS5"/>
<organism evidence="2 3">
    <name type="scientific">Plectus sambesii</name>
    <dbReference type="NCBI Taxonomy" id="2011161"/>
    <lineage>
        <taxon>Eukaryota</taxon>
        <taxon>Metazoa</taxon>
        <taxon>Ecdysozoa</taxon>
        <taxon>Nematoda</taxon>
        <taxon>Chromadorea</taxon>
        <taxon>Plectida</taxon>
        <taxon>Plectina</taxon>
        <taxon>Plectoidea</taxon>
        <taxon>Plectidae</taxon>
        <taxon>Plectus</taxon>
    </lineage>
</organism>
<protein>
    <submittedName>
        <fullName evidence="3">Uncharacterized protein</fullName>
    </submittedName>
</protein>
<feature type="region of interest" description="Disordered" evidence="1">
    <location>
        <begin position="66"/>
        <end position="85"/>
    </location>
</feature>
<proteinExistence type="predicted"/>
<evidence type="ECO:0000313" key="2">
    <source>
        <dbReference type="Proteomes" id="UP000887566"/>
    </source>
</evidence>
<accession>A0A914VXS5</accession>
<sequence length="109" mass="12102">MECVEAYASRMHVAFACCVCKRRRAWGRHSDGDDAGLRPADTRPSGYGTETGTGVAAQLLARLWPEKPASTSDDDKEQRSTPDSVSGRCFVQMITVGWLAYYRNYSPLH</sequence>